<feature type="transmembrane region" description="Helical" evidence="9">
    <location>
        <begin position="834"/>
        <end position="854"/>
    </location>
</feature>
<keyword evidence="7" id="KW-0012">Acyltransferase</keyword>
<gene>
    <name evidence="12" type="ORF">AYO21_10195</name>
</gene>
<feature type="binding site" evidence="6">
    <location>
        <position position="492"/>
    </location>
    <ligand>
        <name>L-glutamate</name>
        <dbReference type="ChEBI" id="CHEBI:29985"/>
    </ligand>
</feature>
<dbReference type="RefSeq" id="XP_022507540.1">
    <property type="nucleotide sequence ID" value="XM_022660117.1"/>
</dbReference>
<keyword evidence="2 9" id="KW-0812">Transmembrane</keyword>
<evidence type="ECO:0000256" key="4">
    <source>
        <dbReference type="ARBA" id="ARBA00023136"/>
    </source>
</evidence>
<feature type="binding site" evidence="6">
    <location>
        <begin position="469"/>
        <end position="470"/>
    </location>
    <ligand>
        <name>L-glutamate</name>
        <dbReference type="ChEBI" id="CHEBI:29985"/>
    </ligand>
</feature>
<dbReference type="Gene3D" id="1.10.246.130">
    <property type="match status" value="1"/>
</dbReference>
<dbReference type="EC" id="3.4.19.13" evidence="7"/>
<evidence type="ECO:0000313" key="12">
    <source>
        <dbReference type="EMBL" id="OAG35588.1"/>
    </source>
</evidence>
<feature type="transmembrane region" description="Helical" evidence="9">
    <location>
        <begin position="1080"/>
        <end position="1100"/>
    </location>
</feature>
<organism evidence="12 13">
    <name type="scientific">Fonsecaea monophora</name>
    <dbReference type="NCBI Taxonomy" id="254056"/>
    <lineage>
        <taxon>Eukaryota</taxon>
        <taxon>Fungi</taxon>
        <taxon>Dikarya</taxon>
        <taxon>Ascomycota</taxon>
        <taxon>Pezizomycotina</taxon>
        <taxon>Eurotiomycetes</taxon>
        <taxon>Chaetothyriomycetidae</taxon>
        <taxon>Chaetothyriales</taxon>
        <taxon>Herpotrichiellaceae</taxon>
        <taxon>Fonsecaea</taxon>
    </lineage>
</organism>
<feature type="compositionally biased region" description="Basic and acidic residues" evidence="8">
    <location>
        <begin position="640"/>
        <end position="655"/>
    </location>
</feature>
<evidence type="ECO:0000259" key="11">
    <source>
        <dbReference type="PROSITE" id="PS50850"/>
    </source>
</evidence>
<dbReference type="SUPFAM" id="SSF56235">
    <property type="entry name" value="N-terminal nucleophile aminohydrolases (Ntn hydrolases)"/>
    <property type="match status" value="1"/>
</dbReference>
<dbReference type="Gene3D" id="3.60.20.40">
    <property type="match status" value="1"/>
</dbReference>
<keyword evidence="10" id="KW-0732">Signal</keyword>
<dbReference type="PANTHER" id="PTHR11686">
    <property type="entry name" value="GAMMA GLUTAMYL TRANSPEPTIDASE"/>
    <property type="match status" value="1"/>
</dbReference>
<comment type="catalytic activity">
    <reaction evidence="7">
        <text>glutathione + H2O = L-cysteinylglycine + L-glutamate</text>
        <dbReference type="Rhea" id="RHEA:28807"/>
        <dbReference type="ChEBI" id="CHEBI:15377"/>
        <dbReference type="ChEBI" id="CHEBI:29985"/>
        <dbReference type="ChEBI" id="CHEBI:57925"/>
        <dbReference type="ChEBI" id="CHEBI:61694"/>
        <dbReference type="EC" id="3.4.19.13"/>
    </reaction>
</comment>
<feature type="domain" description="Major facilitator superfamily (MFS) profile" evidence="11">
    <location>
        <begin position="679"/>
        <end position="1106"/>
    </location>
</feature>
<evidence type="ECO:0000313" key="13">
    <source>
        <dbReference type="Proteomes" id="UP000077002"/>
    </source>
</evidence>
<dbReference type="InterPro" id="IPR020846">
    <property type="entry name" value="MFS_dom"/>
</dbReference>
<feature type="transmembrane region" description="Helical" evidence="9">
    <location>
        <begin position="1012"/>
        <end position="1033"/>
    </location>
</feature>
<dbReference type="Gene3D" id="1.20.1250.20">
    <property type="entry name" value="MFS general substrate transporter like domains"/>
    <property type="match status" value="1"/>
</dbReference>
<evidence type="ECO:0000256" key="1">
    <source>
        <dbReference type="ARBA" id="ARBA00004141"/>
    </source>
</evidence>
<feature type="transmembrane region" description="Helical" evidence="9">
    <location>
        <begin position="946"/>
        <end position="967"/>
    </location>
</feature>
<dbReference type="InterPro" id="IPR011701">
    <property type="entry name" value="MFS"/>
</dbReference>
<dbReference type="EC" id="2.3.2.2" evidence="7"/>
<evidence type="ECO:0000256" key="6">
    <source>
        <dbReference type="PIRSR" id="PIRSR600101-2"/>
    </source>
</evidence>
<sequence length="1114" mass="120156">MLSLLQLAWALVVPPLLQQAGANPLPHIRQPYAPDSLGAVASESSVCSQIGIDLLRNGGNAADAVSELPNNDSKDSRVTISKLVGTVFCTGVIGMYHSGIGGGGFMIVRSSNGSYEVIDFRETAPAAAFQDMYNNNTNASIFGGLASGVPGEVRGLAHLHQNYGKLPWTQVMQGAIKTARYGWTVSEDLVRYMESGMASAAVPNFLVDDPNWAIDFAPNGTLLGAGDTITRKRYADTLETIAQQGPDAFYRGPIAEATIAAVQAANGTMTLEDLHNYTVAVRQTANITYRGYRLFSCSAPSSGEVALSVLKTLELYPDFFHAGTVNLSTHRLDEAIRFGYGERTSLGDPSFVHNLSAYQDEMLSDATARDIRSKISDLRTLNVSAYDPAGIESLETPGTSHIVTADASGMAISLTTTINLLFGSQILVPETGVIMNNEMNDFSIPGSSNAFGYVPSPSNYVRPGKRPLSSISPTIVEYGNGTLYYVTGAAGGSRIITATIQSLVHVLDQNMTAPQALAQPRLHDQLIPNQVTFEYAYDNETVAFMKSRGHNISFIAPGQSSAQSIRRLPNGTFEAAGDRMAAKSPDPVASHDKHLEADEEANTPSHSSTLSEKDLEEPNPQPLDPDVEHGIPVIDPTQDADEKGPPAVTVDHDPNIVDWDGPNDPEKAINWTNRKKWSNVAIISSVTFLTPLASSMVAPATPLIMKEFHSSNNTIGSFIVSIYILGYALGPLFIAPCSEIWGRLLVYHVSNFTFVIWTMACALAPGMGSLLVFRLLAGIAGSCPITIGGGSIADLIAQEKRGGAMALFTLGPLMGPVIGPVAGGYLGQAAGWRWIFWLITIAGGVMLCVSVIFLRETFEPTLLEQRAKRLRKETGNLNLRSKLDQGLAMRVFFVRALVRPTKMLLFSPIVLLLSVYMAVVYGYLYLLFTTLTIVFEGQYHFNQGTVGLSFLGIGIGSMIGLVIFGTLSDKVVKKLSAKGEMKPEYRLPPLIPGSLLIPIGLFWYGWSADKAVHWIMPIIGTSFVGFGLLATFMPMQTYLVDAYHIHAASAIAANTVLRSLMGAFLPLAGPEMYAALGLGWGNSLLAFIALALAPMSWFFFRYGETIRKKYPVKL</sequence>
<dbReference type="Pfam" id="PF07690">
    <property type="entry name" value="MFS_1"/>
    <property type="match status" value="1"/>
</dbReference>
<dbReference type="InterPro" id="IPR043138">
    <property type="entry name" value="GGT_lsub"/>
</dbReference>
<dbReference type="GO" id="GO:0036374">
    <property type="term" value="F:glutathione hydrolase activity"/>
    <property type="evidence" value="ECO:0007669"/>
    <property type="project" value="UniProtKB-UniRule"/>
</dbReference>
<dbReference type="InterPro" id="IPR036259">
    <property type="entry name" value="MFS_trans_sf"/>
</dbReference>
<accession>A0A177EUF2</accession>
<feature type="signal peptide" evidence="10">
    <location>
        <begin position="1"/>
        <end position="22"/>
    </location>
</feature>
<feature type="transmembrane region" description="Helical" evidence="9">
    <location>
        <begin position="1045"/>
        <end position="1068"/>
    </location>
</feature>
<keyword evidence="4 9" id="KW-0472">Membrane</keyword>
<protein>
    <recommendedName>
        <fullName evidence="7">Glutathione hydrolase</fullName>
        <ecNumber evidence="7">2.3.2.2</ecNumber>
        <ecNumber evidence="7">3.4.19.13</ecNumber>
    </recommendedName>
    <alternativeName>
        <fullName evidence="7">Gamma-glutamyltransferase</fullName>
    </alternativeName>
    <alternativeName>
        <fullName evidence="7">Gamma-glutamyltranspeptidase</fullName>
    </alternativeName>
</protein>
<dbReference type="GO" id="GO:0005886">
    <property type="term" value="C:plasma membrane"/>
    <property type="evidence" value="ECO:0007669"/>
    <property type="project" value="TreeGrafter"/>
</dbReference>
<dbReference type="InterPro" id="IPR000101">
    <property type="entry name" value="GGT_peptidase"/>
</dbReference>
<dbReference type="AlphaFoldDB" id="A0A177EUF2"/>
<feature type="binding site" evidence="6">
    <location>
        <position position="441"/>
    </location>
    <ligand>
        <name>L-glutamate</name>
        <dbReference type="ChEBI" id="CHEBI:29985"/>
    </ligand>
</feature>
<evidence type="ECO:0000256" key="5">
    <source>
        <dbReference type="PIRSR" id="PIRSR600101-1"/>
    </source>
</evidence>
<name>A0A177EUF2_9EURO</name>
<comment type="subcellular location">
    <subcellularLocation>
        <location evidence="1">Membrane</location>
        <topology evidence="1">Multi-pass membrane protein</topology>
    </subcellularLocation>
</comment>
<comment type="caution">
    <text evidence="12">The sequence shown here is derived from an EMBL/GenBank/DDBJ whole genome shotgun (WGS) entry which is preliminary data.</text>
</comment>
<dbReference type="Pfam" id="PF01019">
    <property type="entry name" value="G_glu_transpept"/>
    <property type="match status" value="1"/>
</dbReference>
<comment type="function">
    <text evidence="7">Cleaves the gamma-glutamyl peptide bond of glutathione and glutathione conjugates.</text>
</comment>
<keyword evidence="7" id="KW-0808">Transferase</keyword>
<feature type="transmembrane region" description="Helical" evidence="9">
    <location>
        <begin position="987"/>
        <end position="1006"/>
    </location>
</feature>
<feature type="transmembrane region" description="Helical" evidence="9">
    <location>
        <begin position="805"/>
        <end position="828"/>
    </location>
</feature>
<feature type="chain" id="PRO_5008060713" description="Glutathione hydrolase" evidence="10">
    <location>
        <begin position="23"/>
        <end position="1114"/>
    </location>
</feature>
<dbReference type="InterPro" id="IPR029055">
    <property type="entry name" value="Ntn_hydrolases_N"/>
</dbReference>
<feature type="active site" description="Nucleophile" evidence="5">
    <location>
        <position position="399"/>
    </location>
</feature>
<dbReference type="CDD" id="cd17323">
    <property type="entry name" value="MFS_Tpo1_MDR_like"/>
    <property type="match status" value="1"/>
</dbReference>
<dbReference type="InterPro" id="IPR043137">
    <property type="entry name" value="GGT_ssub_C"/>
</dbReference>
<feature type="binding site" evidence="6">
    <location>
        <position position="121"/>
    </location>
    <ligand>
        <name>L-glutamate</name>
        <dbReference type="ChEBI" id="CHEBI:29985"/>
    </ligand>
</feature>
<dbReference type="GeneID" id="34605318"/>
<dbReference type="PRINTS" id="PR01210">
    <property type="entry name" value="GGTRANSPTASE"/>
</dbReference>
<dbReference type="NCBIfam" id="TIGR00066">
    <property type="entry name" value="g_glut_trans"/>
    <property type="match status" value="1"/>
</dbReference>
<comment type="catalytic activity">
    <reaction evidence="7">
        <text>an N-terminal (5-L-glutamyl)-[peptide] + an alpha-amino acid = 5-L-glutamyl amino acid + an N-terminal L-alpha-aminoacyl-[peptide]</text>
        <dbReference type="Rhea" id="RHEA:23904"/>
        <dbReference type="Rhea" id="RHEA-COMP:9780"/>
        <dbReference type="Rhea" id="RHEA-COMP:9795"/>
        <dbReference type="ChEBI" id="CHEBI:77644"/>
        <dbReference type="ChEBI" id="CHEBI:78597"/>
        <dbReference type="ChEBI" id="CHEBI:78599"/>
        <dbReference type="ChEBI" id="CHEBI:78608"/>
        <dbReference type="EC" id="2.3.2.2"/>
    </reaction>
</comment>
<feature type="region of interest" description="Disordered" evidence="8">
    <location>
        <begin position="579"/>
        <end position="664"/>
    </location>
</feature>
<dbReference type="PANTHER" id="PTHR11686:SF62">
    <property type="entry name" value="GLUTATHIONE HYDROLASE"/>
    <property type="match status" value="1"/>
</dbReference>
<dbReference type="GO" id="GO:0006751">
    <property type="term" value="P:glutathione catabolic process"/>
    <property type="evidence" value="ECO:0007669"/>
    <property type="project" value="UniProtKB-UniRule"/>
</dbReference>
<keyword evidence="13" id="KW-1185">Reference proteome</keyword>
<dbReference type="FunFam" id="1.20.1250.20:FF:000011">
    <property type="entry name" value="MFS multidrug transporter, putative"/>
    <property type="match status" value="1"/>
</dbReference>
<evidence type="ECO:0000256" key="7">
    <source>
        <dbReference type="RuleBase" id="RU368068"/>
    </source>
</evidence>
<reference evidence="12 13" key="1">
    <citation type="submission" date="2016-03" db="EMBL/GenBank/DDBJ databases">
        <title>Draft genome sequence of the Fonsecaea monophora CBS 269.37.</title>
        <authorList>
            <person name="Bombassaro A."/>
            <person name="Vinicius W.A."/>
            <person name="De Hoog S."/>
            <person name="Sun J."/>
            <person name="Souza E.M."/>
            <person name="Raittz R.T."/>
            <person name="Costa F."/>
            <person name="Leao A.C."/>
            <person name="Tadra-Sfeir M.Z."/>
            <person name="Baura V."/>
            <person name="Balsanelli E."/>
            <person name="Pedrosa F.O."/>
            <person name="Moreno L.F."/>
            <person name="Steffens M.B."/>
            <person name="Xi L."/>
            <person name="Bocca A.L."/>
            <person name="Felipe M.S."/>
            <person name="Teixeira M."/>
            <person name="Telles Filho F.Q."/>
            <person name="Azevedo C.M."/>
            <person name="Gomes R."/>
            <person name="Vicente V.A."/>
        </authorList>
    </citation>
    <scope>NUCLEOTIDE SEQUENCE [LARGE SCALE GENOMIC DNA]</scope>
    <source>
        <strain evidence="12 13">CBS 269.37</strain>
    </source>
</reference>
<keyword evidence="3 9" id="KW-1133">Transmembrane helix</keyword>
<feature type="transmembrane region" description="Helical" evidence="9">
    <location>
        <begin position="744"/>
        <end position="765"/>
    </location>
</feature>
<proteinExistence type="predicted"/>
<dbReference type="GO" id="GO:0103068">
    <property type="term" value="F:leukotriene C4 gamma-glutamyl transferase activity"/>
    <property type="evidence" value="ECO:0007669"/>
    <property type="project" value="UniProtKB-EC"/>
</dbReference>
<comment type="pathway">
    <text evidence="7">Sulfur metabolism; glutathione metabolism.</text>
</comment>
<feature type="transmembrane region" description="Helical" evidence="9">
    <location>
        <begin position="903"/>
        <end position="926"/>
    </location>
</feature>
<evidence type="ECO:0000256" key="10">
    <source>
        <dbReference type="SAM" id="SignalP"/>
    </source>
</evidence>
<evidence type="ECO:0000256" key="8">
    <source>
        <dbReference type="SAM" id="MobiDB-lite"/>
    </source>
</evidence>
<evidence type="ECO:0000256" key="9">
    <source>
        <dbReference type="SAM" id="Phobius"/>
    </source>
</evidence>
<evidence type="ECO:0000256" key="2">
    <source>
        <dbReference type="ARBA" id="ARBA00022692"/>
    </source>
</evidence>
<dbReference type="SUPFAM" id="SSF103473">
    <property type="entry name" value="MFS general substrate transporter"/>
    <property type="match status" value="1"/>
</dbReference>
<dbReference type="PROSITE" id="PS50850">
    <property type="entry name" value="MFS"/>
    <property type="match status" value="1"/>
</dbReference>
<dbReference type="Proteomes" id="UP000077002">
    <property type="component" value="Unassembled WGS sequence"/>
</dbReference>
<comment type="catalytic activity">
    <reaction evidence="7">
        <text>an S-substituted glutathione + H2O = an S-substituted L-cysteinylglycine + L-glutamate</text>
        <dbReference type="Rhea" id="RHEA:59468"/>
        <dbReference type="ChEBI" id="CHEBI:15377"/>
        <dbReference type="ChEBI" id="CHEBI:29985"/>
        <dbReference type="ChEBI" id="CHEBI:90779"/>
        <dbReference type="ChEBI" id="CHEBI:143103"/>
        <dbReference type="EC" id="3.4.19.13"/>
    </reaction>
</comment>
<feature type="transmembrane region" description="Helical" evidence="9">
    <location>
        <begin position="771"/>
        <end position="793"/>
    </location>
</feature>
<dbReference type="OrthoDB" id="1081007at2759"/>
<evidence type="ECO:0000256" key="3">
    <source>
        <dbReference type="ARBA" id="ARBA00022989"/>
    </source>
</evidence>
<dbReference type="EMBL" id="LVKK01000113">
    <property type="protein sequence ID" value="OAG35588.1"/>
    <property type="molecule type" value="Genomic_DNA"/>
</dbReference>
<keyword evidence="7" id="KW-0378">Hydrolase</keyword>
<feature type="binding site" evidence="6">
    <location>
        <begin position="417"/>
        <end position="419"/>
    </location>
    <ligand>
        <name>L-glutamate</name>
        <dbReference type="ChEBI" id="CHEBI:29985"/>
    </ligand>
</feature>
<feature type="transmembrane region" description="Helical" evidence="9">
    <location>
        <begin position="715"/>
        <end position="737"/>
    </location>
</feature>
<dbReference type="FunFam" id="3.60.20.40:FF:000008">
    <property type="entry name" value="Gamma-glutamyltranspeptidase (Eurofung)"/>
    <property type="match status" value="1"/>
</dbReference>
<dbReference type="GO" id="GO:0022857">
    <property type="term" value="F:transmembrane transporter activity"/>
    <property type="evidence" value="ECO:0007669"/>
    <property type="project" value="InterPro"/>
</dbReference>